<accession>A0A0J6VSP1</accession>
<dbReference type="Proteomes" id="UP000036176">
    <property type="component" value="Unassembled WGS sequence"/>
</dbReference>
<sequence length="310" mass="33880">MGLSTAGMQNWVAEPFSVGAAPEHPGMKHPFIGTEAIGRGALTRGQLRWNYRAVQPGVYIPNGVETGVLVNAEAAWLWTGRRGIIAGRAASALHGAKWVDGRTPIEIITEHTRPRSGIIVREERISDDEVMAIGEMAVTTPLRTALDLARHLRRDVAVAHLDALARATGVTAEDVLALSAKYPGARGILQARESLALMDAGAQSPRETRLRLMLIDDGLPAPGTQIRVSDGFAEAFIDMGYDEPKVGLDYEGSHHSAERRQYVYDIGRAEFIDSQGWIDIKVVAEHSRAFILRRVRAALVKRGWELPRSA</sequence>
<evidence type="ECO:0008006" key="3">
    <source>
        <dbReference type="Google" id="ProtNLM"/>
    </source>
</evidence>
<dbReference type="EMBL" id="JYNX01000058">
    <property type="protein sequence ID" value="KMO74040.1"/>
    <property type="molecule type" value="Genomic_DNA"/>
</dbReference>
<reference evidence="1 2" key="1">
    <citation type="journal article" date="2015" name="Genome Biol. Evol.">
        <title>Characterization of Three Mycobacterium spp. with Potential Use in Bioremediation by Genome Sequencing and Comparative Genomics.</title>
        <authorList>
            <person name="Das S."/>
            <person name="Pettersson B.M."/>
            <person name="Behra P.R."/>
            <person name="Ramesh M."/>
            <person name="Dasgupta S."/>
            <person name="Bhattacharya A."/>
            <person name="Kirsebom L.A."/>
        </authorList>
    </citation>
    <scope>NUCLEOTIDE SEQUENCE [LARGE SCALE GENOMIC DNA]</scope>
    <source>
        <strain evidence="1 2">DSM 44219</strain>
    </source>
</reference>
<dbReference type="PATRIC" id="fig|1800.3.peg.4121"/>
<keyword evidence="2" id="KW-1185">Reference proteome</keyword>
<dbReference type="AlphaFoldDB" id="A0A0J6VSP1"/>
<proteinExistence type="predicted"/>
<name>A0A0J6VSP1_MYCCU</name>
<evidence type="ECO:0000313" key="1">
    <source>
        <dbReference type="EMBL" id="KMO74040.1"/>
    </source>
</evidence>
<organism evidence="1 2">
    <name type="scientific">Mycolicibacterium chubuense</name>
    <name type="common">Mycobacterium chubuense</name>
    <dbReference type="NCBI Taxonomy" id="1800"/>
    <lineage>
        <taxon>Bacteria</taxon>
        <taxon>Bacillati</taxon>
        <taxon>Actinomycetota</taxon>
        <taxon>Actinomycetes</taxon>
        <taxon>Mycobacteriales</taxon>
        <taxon>Mycobacteriaceae</taxon>
        <taxon>Mycolicibacterium</taxon>
    </lineage>
</organism>
<gene>
    <name evidence="1" type="ORF">MCHUDSM44219_04095</name>
</gene>
<comment type="caution">
    <text evidence="1">The sequence shown here is derived from an EMBL/GenBank/DDBJ whole genome shotgun (WGS) entry which is preliminary data.</text>
</comment>
<evidence type="ECO:0000313" key="2">
    <source>
        <dbReference type="Proteomes" id="UP000036176"/>
    </source>
</evidence>
<protein>
    <recommendedName>
        <fullName evidence="3">AbiEi antitoxin C-terminal domain-containing protein</fullName>
    </recommendedName>
</protein>